<dbReference type="CDD" id="cd20557">
    <property type="entry name" value="CYCLIN_ScPCL1-like"/>
    <property type="match status" value="1"/>
</dbReference>
<name>A0A284RPV4_ARMOS</name>
<reference evidence="3" key="1">
    <citation type="journal article" date="2017" name="Nat. Ecol. Evol.">
        <title>Genome expansion and lineage-specific genetic innovations in the forest pathogenic fungi Armillaria.</title>
        <authorList>
            <person name="Sipos G."/>
            <person name="Prasanna A.N."/>
            <person name="Walter M.C."/>
            <person name="O'Connor E."/>
            <person name="Balint B."/>
            <person name="Krizsan K."/>
            <person name="Kiss B."/>
            <person name="Hess J."/>
            <person name="Varga T."/>
            <person name="Slot J."/>
            <person name="Riley R."/>
            <person name="Boka B."/>
            <person name="Rigling D."/>
            <person name="Barry K."/>
            <person name="Lee J."/>
            <person name="Mihaltcheva S."/>
            <person name="LaButti K."/>
            <person name="Lipzen A."/>
            <person name="Waldron R."/>
            <person name="Moloney N.M."/>
            <person name="Sperisen C."/>
            <person name="Kredics L."/>
            <person name="Vagvoelgyi C."/>
            <person name="Patrignani A."/>
            <person name="Fitzpatrick D."/>
            <person name="Nagy I."/>
            <person name="Doyle S."/>
            <person name="Anderson J.B."/>
            <person name="Grigoriev I.V."/>
            <person name="Gueldener U."/>
            <person name="Muensterkoetter M."/>
            <person name="Nagy L.G."/>
        </authorList>
    </citation>
    <scope>NUCLEOTIDE SEQUENCE [LARGE SCALE GENOMIC DNA]</scope>
    <source>
        <strain evidence="3">C18/9</strain>
    </source>
</reference>
<gene>
    <name evidence="2" type="ORF">ARMOST_14167</name>
</gene>
<evidence type="ECO:0008006" key="4">
    <source>
        <dbReference type="Google" id="ProtNLM"/>
    </source>
</evidence>
<dbReference type="OrthoDB" id="10250320at2759"/>
<dbReference type="InterPro" id="IPR036915">
    <property type="entry name" value="Cyclin-like_sf"/>
</dbReference>
<protein>
    <recommendedName>
        <fullName evidence="4">Cyclin N-terminal domain-containing protein</fullName>
    </recommendedName>
</protein>
<dbReference type="Gene3D" id="1.10.472.10">
    <property type="entry name" value="Cyclin-like"/>
    <property type="match status" value="1"/>
</dbReference>
<accession>A0A284RPV4</accession>
<keyword evidence="1" id="KW-0472">Membrane</keyword>
<dbReference type="STRING" id="47428.A0A284RPV4"/>
<keyword evidence="1" id="KW-0812">Transmembrane</keyword>
<dbReference type="Proteomes" id="UP000219338">
    <property type="component" value="Unassembled WGS sequence"/>
</dbReference>
<sequence length="268" mass="29936">MEPYIHPASLVDATFHSPDLLKFLGLAITPPIIGMYLLFHYLVKHVVDLVDFAAGNTSSVSPDSFRAFVGKVLHRAEANMSSVLVSLAYIDRARPYICIIPVEHTLERVCLGALILASKYINDVTMRNSHWALCTDIFGKEADLFSHVCNMLAILETWSSTPISPDSELSFKWEASSSFELEWVSPEWVDSFVIPSGQSLLFQDDARGPIERVSPLILTEPTEALLLGVSVWWDWTTIQTGQGGHLEEANLREVDDERTENYAGNHDT</sequence>
<dbReference type="AlphaFoldDB" id="A0A284RPV4"/>
<evidence type="ECO:0000256" key="1">
    <source>
        <dbReference type="SAM" id="Phobius"/>
    </source>
</evidence>
<dbReference type="EMBL" id="FUEG01000013">
    <property type="protein sequence ID" value="SJL10773.1"/>
    <property type="molecule type" value="Genomic_DNA"/>
</dbReference>
<proteinExistence type="predicted"/>
<keyword evidence="1" id="KW-1133">Transmembrane helix</keyword>
<evidence type="ECO:0000313" key="2">
    <source>
        <dbReference type="EMBL" id="SJL10773.1"/>
    </source>
</evidence>
<evidence type="ECO:0000313" key="3">
    <source>
        <dbReference type="Proteomes" id="UP000219338"/>
    </source>
</evidence>
<organism evidence="2 3">
    <name type="scientific">Armillaria ostoyae</name>
    <name type="common">Armillaria root rot fungus</name>
    <dbReference type="NCBI Taxonomy" id="47428"/>
    <lineage>
        <taxon>Eukaryota</taxon>
        <taxon>Fungi</taxon>
        <taxon>Dikarya</taxon>
        <taxon>Basidiomycota</taxon>
        <taxon>Agaricomycotina</taxon>
        <taxon>Agaricomycetes</taxon>
        <taxon>Agaricomycetidae</taxon>
        <taxon>Agaricales</taxon>
        <taxon>Marasmiineae</taxon>
        <taxon>Physalacriaceae</taxon>
        <taxon>Armillaria</taxon>
    </lineage>
</organism>
<dbReference type="SUPFAM" id="SSF47954">
    <property type="entry name" value="Cyclin-like"/>
    <property type="match status" value="1"/>
</dbReference>
<feature type="transmembrane region" description="Helical" evidence="1">
    <location>
        <begin position="20"/>
        <end position="39"/>
    </location>
</feature>
<keyword evidence="3" id="KW-1185">Reference proteome</keyword>